<keyword evidence="5" id="KW-0472">Membrane</keyword>
<proteinExistence type="predicted"/>
<accession>A0A4V1AU49</accession>
<feature type="region of interest" description="Disordered" evidence="4">
    <location>
        <begin position="502"/>
        <end position="524"/>
    </location>
</feature>
<evidence type="ECO:0000256" key="4">
    <source>
        <dbReference type="SAM" id="MobiDB-lite"/>
    </source>
</evidence>
<keyword evidence="1" id="KW-0547">Nucleotide-binding</keyword>
<dbReference type="Gene3D" id="3.40.50.300">
    <property type="entry name" value="P-loop containing nucleotide triphosphate hydrolases"/>
    <property type="match status" value="1"/>
</dbReference>
<evidence type="ECO:0000256" key="3">
    <source>
        <dbReference type="ARBA" id="ARBA00023125"/>
    </source>
</evidence>
<evidence type="ECO:0000313" key="8">
    <source>
        <dbReference type="EMBL" id="GGZ10806.1"/>
    </source>
</evidence>
<dbReference type="Pfam" id="PF00488">
    <property type="entry name" value="MutS_V"/>
    <property type="match status" value="1"/>
</dbReference>
<reference evidence="8" key="3">
    <citation type="submission" date="2022-12" db="EMBL/GenBank/DDBJ databases">
        <authorList>
            <person name="Sun Q."/>
            <person name="Kim S."/>
        </authorList>
    </citation>
    <scope>NUCLEOTIDE SEQUENCE</scope>
    <source>
        <strain evidence="8">KCTC 12344</strain>
    </source>
</reference>
<dbReference type="OrthoDB" id="9802448at2"/>
<keyword evidence="3" id="KW-0238">DNA-binding</keyword>
<feature type="transmembrane region" description="Helical" evidence="5">
    <location>
        <begin position="132"/>
        <end position="161"/>
    </location>
</feature>
<dbReference type="SMART" id="SM00382">
    <property type="entry name" value="AAA"/>
    <property type="match status" value="1"/>
</dbReference>
<gene>
    <name evidence="9" type="ORF">E1742_18390</name>
    <name evidence="8" type="ORF">GCM10007388_50350</name>
</gene>
<feature type="domain" description="DNA mismatch repair proteins mutS family" evidence="7">
    <location>
        <begin position="315"/>
        <end position="492"/>
    </location>
</feature>
<evidence type="ECO:0000259" key="7">
    <source>
        <dbReference type="SMART" id="SM00534"/>
    </source>
</evidence>
<feature type="domain" description="AAA+ ATPase" evidence="6">
    <location>
        <begin position="314"/>
        <end position="442"/>
    </location>
</feature>
<evidence type="ECO:0000256" key="1">
    <source>
        <dbReference type="ARBA" id="ARBA00022741"/>
    </source>
</evidence>
<dbReference type="GO" id="GO:0030983">
    <property type="term" value="F:mismatched DNA binding"/>
    <property type="evidence" value="ECO:0007669"/>
    <property type="project" value="InterPro"/>
</dbReference>
<keyword evidence="5" id="KW-0812">Transmembrane</keyword>
<keyword evidence="10" id="KW-1185">Reference proteome</keyword>
<dbReference type="RefSeq" id="WP_134386488.1">
    <property type="nucleotide sequence ID" value="NZ_BMWW01000015.1"/>
</dbReference>
<dbReference type="InterPro" id="IPR003593">
    <property type="entry name" value="AAA+_ATPase"/>
</dbReference>
<dbReference type="PANTHER" id="PTHR11361:SF152">
    <property type="entry name" value="DNA MISMATCH REPAIR PROTEIN"/>
    <property type="match status" value="1"/>
</dbReference>
<dbReference type="Proteomes" id="UP000294359">
    <property type="component" value="Chromosome"/>
</dbReference>
<keyword evidence="2" id="KW-0067">ATP-binding</keyword>
<dbReference type="EMBL" id="CP038026">
    <property type="protein sequence ID" value="QBQ37928.1"/>
    <property type="molecule type" value="Genomic_DNA"/>
</dbReference>
<reference evidence="9 10" key="2">
    <citation type="submission" date="2019-03" db="EMBL/GenBank/DDBJ databases">
        <title>Draft Genome Sequences of Six Type Strains of the Genus Massilia.</title>
        <authorList>
            <person name="Miess H."/>
            <person name="Frediansyhah A."/>
            <person name="Gross H."/>
        </authorList>
    </citation>
    <scope>NUCLEOTIDE SEQUENCE [LARGE SCALE GENOMIC DNA]</scope>
    <source>
        <strain evidence="9 10">DSM 17505</strain>
    </source>
</reference>
<dbReference type="GO" id="GO:0140664">
    <property type="term" value="F:ATP-dependent DNA damage sensor activity"/>
    <property type="evidence" value="ECO:0007669"/>
    <property type="project" value="InterPro"/>
</dbReference>
<dbReference type="GO" id="GO:0005829">
    <property type="term" value="C:cytosol"/>
    <property type="evidence" value="ECO:0007669"/>
    <property type="project" value="TreeGrafter"/>
</dbReference>
<name>A0A4V1AU49_9BURK</name>
<keyword evidence="5" id="KW-1133">Transmembrane helix</keyword>
<evidence type="ECO:0000313" key="10">
    <source>
        <dbReference type="Proteomes" id="UP000294359"/>
    </source>
</evidence>
<dbReference type="SUPFAM" id="SSF52540">
    <property type="entry name" value="P-loop containing nucleoside triphosphate hydrolases"/>
    <property type="match status" value="1"/>
</dbReference>
<dbReference type="EMBL" id="BMWW01000015">
    <property type="protein sequence ID" value="GGZ10806.1"/>
    <property type="molecule type" value="Genomic_DNA"/>
</dbReference>
<dbReference type="PANTHER" id="PTHR11361">
    <property type="entry name" value="DNA MISMATCH REPAIR PROTEIN MUTS FAMILY MEMBER"/>
    <property type="match status" value="1"/>
</dbReference>
<dbReference type="SMART" id="SM00534">
    <property type="entry name" value="MUTSac"/>
    <property type="match status" value="1"/>
</dbReference>
<evidence type="ECO:0000259" key="6">
    <source>
        <dbReference type="SMART" id="SM00382"/>
    </source>
</evidence>
<protein>
    <submittedName>
        <fullName evidence="9">DNA mismatch repair protein MutS</fullName>
    </submittedName>
</protein>
<dbReference type="GO" id="GO:0005524">
    <property type="term" value="F:ATP binding"/>
    <property type="evidence" value="ECO:0007669"/>
    <property type="project" value="UniProtKB-KW"/>
</dbReference>
<dbReference type="InterPro" id="IPR045076">
    <property type="entry name" value="MutS"/>
</dbReference>
<sequence length="524" mass="57141">MGWLQILTGLDDGVADYPFGRGDIGRYHALVARADERCLDGQTARDMLLDDYADRLGRETSIFGRQMLHRRLRGGGDGGRARALLGAPDLLARVGSICRPLRAAETEIAEHLFGEALPPAPKWVRWLWVLPVAWLASIALAFILPLGWVAAVALTLVLVAIQTAWHERAQEWDRVLLPLRTMLDVHHALGREPDEAGLLTPFVADAPAAGKLRRRFELALGDRVPGQREYRDWLLQANVRRYCATRGALMAHRDNLRRSFELVAALEADCALARHLQGLERFCWAEPAGPLTLQGVVHPLLAQPAPVDFGLAREGEGAFISGQNGVGKSTLLRTVGINLIAARAFGFCYAASARVPLVPVHASMQSEDAMDSGESLYMAELRRARELLALAAQGPAVFIIDEIFRGTNHLESVSAATAVLHALARHHVVIVSSHNLELAPLLRTQLAPFCVEAIEGMVRVRPGVLVDTNGIRLLAGSGFDPAIQRDADIVFAWLSRHARGENAGPPPVLTPENPGQIPVLRQQA</sequence>
<organism evidence="8 11">
    <name type="scientific">Pseudoduganella plicata</name>
    <dbReference type="NCBI Taxonomy" id="321984"/>
    <lineage>
        <taxon>Bacteria</taxon>
        <taxon>Pseudomonadati</taxon>
        <taxon>Pseudomonadota</taxon>
        <taxon>Betaproteobacteria</taxon>
        <taxon>Burkholderiales</taxon>
        <taxon>Oxalobacteraceae</taxon>
        <taxon>Telluria group</taxon>
        <taxon>Pseudoduganella</taxon>
    </lineage>
</organism>
<dbReference type="InterPro" id="IPR027417">
    <property type="entry name" value="P-loop_NTPase"/>
</dbReference>
<evidence type="ECO:0000256" key="5">
    <source>
        <dbReference type="SAM" id="Phobius"/>
    </source>
</evidence>
<reference evidence="8" key="1">
    <citation type="journal article" date="2014" name="Int. J. Syst. Evol. Microbiol.">
        <title>Complete genome sequence of Corynebacterium casei LMG S-19264T (=DSM 44701T), isolated from a smear-ripened cheese.</title>
        <authorList>
            <consortium name="US DOE Joint Genome Institute (JGI-PGF)"/>
            <person name="Walter F."/>
            <person name="Albersmeier A."/>
            <person name="Kalinowski J."/>
            <person name="Ruckert C."/>
        </authorList>
    </citation>
    <scope>NUCLEOTIDE SEQUENCE</scope>
    <source>
        <strain evidence="8">KCTC 12344</strain>
    </source>
</reference>
<evidence type="ECO:0000313" key="11">
    <source>
        <dbReference type="Proteomes" id="UP000619512"/>
    </source>
</evidence>
<dbReference type="Proteomes" id="UP000619512">
    <property type="component" value="Unassembled WGS sequence"/>
</dbReference>
<dbReference type="InterPro" id="IPR000432">
    <property type="entry name" value="DNA_mismatch_repair_MutS_C"/>
</dbReference>
<evidence type="ECO:0000313" key="9">
    <source>
        <dbReference type="EMBL" id="QBQ37928.1"/>
    </source>
</evidence>
<evidence type="ECO:0000256" key="2">
    <source>
        <dbReference type="ARBA" id="ARBA00022840"/>
    </source>
</evidence>
<dbReference type="AlphaFoldDB" id="A0A4V1AU49"/>
<dbReference type="GO" id="GO:0006298">
    <property type="term" value="P:mismatch repair"/>
    <property type="evidence" value="ECO:0007669"/>
    <property type="project" value="InterPro"/>
</dbReference>